<dbReference type="Proteomes" id="UP001445335">
    <property type="component" value="Unassembled WGS sequence"/>
</dbReference>
<dbReference type="AlphaFoldDB" id="A0AAW1RRL3"/>
<feature type="region of interest" description="Disordered" evidence="1">
    <location>
        <begin position="1"/>
        <end position="26"/>
    </location>
</feature>
<evidence type="ECO:0000256" key="1">
    <source>
        <dbReference type="SAM" id="MobiDB-lite"/>
    </source>
</evidence>
<keyword evidence="3" id="KW-1185">Reference proteome</keyword>
<sequence length="124" mass="13762">MEGYVPNAKPLAKREGAAPVPKPKKEAGLRALVAQGRPAGEKRKRTLSKRFADDQDDSLPFHGTFVSEPDFRRTVVVRHHRDGRCTVDPRHADIWRLDGRCQEPDRIVGHDQRYGVAGAAAPSS</sequence>
<dbReference type="EMBL" id="JALJOU010000027">
    <property type="protein sequence ID" value="KAK9835982.1"/>
    <property type="molecule type" value="Genomic_DNA"/>
</dbReference>
<evidence type="ECO:0000313" key="2">
    <source>
        <dbReference type="EMBL" id="KAK9835982.1"/>
    </source>
</evidence>
<comment type="caution">
    <text evidence="2">The sequence shown here is derived from an EMBL/GenBank/DDBJ whole genome shotgun (WGS) entry which is preliminary data.</text>
</comment>
<evidence type="ECO:0000313" key="3">
    <source>
        <dbReference type="Proteomes" id="UP001445335"/>
    </source>
</evidence>
<name>A0AAW1RRL3_9CHLO</name>
<protein>
    <submittedName>
        <fullName evidence="2">Uncharacterized protein</fullName>
    </submittedName>
</protein>
<proteinExistence type="predicted"/>
<reference evidence="2 3" key="1">
    <citation type="journal article" date="2024" name="Nat. Commun.">
        <title>Phylogenomics reveals the evolutionary origins of lichenization in chlorophyte algae.</title>
        <authorList>
            <person name="Puginier C."/>
            <person name="Libourel C."/>
            <person name="Otte J."/>
            <person name="Skaloud P."/>
            <person name="Haon M."/>
            <person name="Grisel S."/>
            <person name="Petersen M."/>
            <person name="Berrin J.G."/>
            <person name="Delaux P.M."/>
            <person name="Dal Grande F."/>
            <person name="Keller J."/>
        </authorList>
    </citation>
    <scope>NUCLEOTIDE SEQUENCE [LARGE SCALE GENOMIC DNA]</scope>
    <source>
        <strain evidence="2 3">SAG 245.80</strain>
    </source>
</reference>
<accession>A0AAW1RRL3</accession>
<gene>
    <name evidence="2" type="ORF">WJX81_003768</name>
</gene>
<organism evidence="2 3">
    <name type="scientific">Elliptochloris bilobata</name>
    <dbReference type="NCBI Taxonomy" id="381761"/>
    <lineage>
        <taxon>Eukaryota</taxon>
        <taxon>Viridiplantae</taxon>
        <taxon>Chlorophyta</taxon>
        <taxon>core chlorophytes</taxon>
        <taxon>Trebouxiophyceae</taxon>
        <taxon>Trebouxiophyceae incertae sedis</taxon>
        <taxon>Elliptochloris clade</taxon>
        <taxon>Elliptochloris</taxon>
    </lineage>
</organism>